<dbReference type="SMART" id="SM00954">
    <property type="entry name" value="RelA_SpoT"/>
    <property type="match status" value="1"/>
</dbReference>
<dbReference type="CDD" id="cd05399">
    <property type="entry name" value="NT_Rel-Spo_like"/>
    <property type="match status" value="1"/>
</dbReference>
<dbReference type="AlphaFoldDB" id="A0A1M5EJV2"/>
<dbReference type="Proteomes" id="UP000184368">
    <property type="component" value="Unassembled WGS sequence"/>
</dbReference>
<feature type="domain" description="RelA/SpoT" evidence="1">
    <location>
        <begin position="50"/>
        <end position="178"/>
    </location>
</feature>
<dbReference type="Gene3D" id="3.30.460.10">
    <property type="entry name" value="Beta Polymerase, domain 2"/>
    <property type="match status" value="1"/>
</dbReference>
<organism evidence="2 3">
    <name type="scientific">Cnuella takakiae</name>
    <dbReference type="NCBI Taxonomy" id="1302690"/>
    <lineage>
        <taxon>Bacteria</taxon>
        <taxon>Pseudomonadati</taxon>
        <taxon>Bacteroidota</taxon>
        <taxon>Chitinophagia</taxon>
        <taxon>Chitinophagales</taxon>
        <taxon>Chitinophagaceae</taxon>
        <taxon>Cnuella</taxon>
    </lineage>
</organism>
<dbReference type="RefSeq" id="WP_073044937.1">
    <property type="nucleotide sequence ID" value="NZ_FQUO01000012.1"/>
</dbReference>
<dbReference type="InterPro" id="IPR007685">
    <property type="entry name" value="RelA_SpoT"/>
</dbReference>
<name>A0A1M5EJV2_9BACT</name>
<dbReference type="Pfam" id="PF04607">
    <property type="entry name" value="RelA_SpoT"/>
    <property type="match status" value="1"/>
</dbReference>
<dbReference type="OrthoDB" id="656667at2"/>
<proteinExistence type="predicted"/>
<evidence type="ECO:0000313" key="3">
    <source>
        <dbReference type="Proteomes" id="UP000184368"/>
    </source>
</evidence>
<keyword evidence="3" id="KW-1185">Reference proteome</keyword>
<dbReference type="PANTHER" id="PTHR41773:SF1">
    <property type="entry name" value="RELA_SPOT DOMAIN-CONTAINING PROTEIN"/>
    <property type="match status" value="1"/>
</dbReference>
<dbReference type="EMBL" id="FQUO01000012">
    <property type="protein sequence ID" value="SHF79351.1"/>
    <property type="molecule type" value="Genomic_DNA"/>
</dbReference>
<accession>A0A1M5EJV2</accession>
<dbReference type="GO" id="GO:0015969">
    <property type="term" value="P:guanosine tetraphosphate metabolic process"/>
    <property type="evidence" value="ECO:0007669"/>
    <property type="project" value="InterPro"/>
</dbReference>
<evidence type="ECO:0000259" key="1">
    <source>
        <dbReference type="SMART" id="SM00954"/>
    </source>
</evidence>
<sequence>MNEIEDKLANEFREIGSDLQRWGRIVDGLLTQELFKEIPNQDLIKIAPSFRLKSEKSYLYKVLYRNKIYAEPLLEVEDKVGTRVVVLKSDQIDLIGQRVLSYEGWIAKITKEPLQQIEDQPKMFDYQSLHIVVYPVRQEEWSSTKKEILTCEIQIRTLLQHAFAEVSHDSTYKGAYRNDSQLHRLLAKSMALMESTDDYFCQVYNLMADERRNYMVLTNELIKLYKEFDPEFSKSSVDYDLTFKVYESLGSEPINVNELEAFIHKENKDLKRAIRPKNGLLFEQPIILLIAYFVYNNDPAIKEKWPLTQDSLKNVYNSLNMSFDHY</sequence>
<dbReference type="InterPro" id="IPR043519">
    <property type="entry name" value="NT_sf"/>
</dbReference>
<dbReference type="STRING" id="1302690.BUE76_04255"/>
<dbReference type="SUPFAM" id="SSF81301">
    <property type="entry name" value="Nucleotidyltransferase"/>
    <property type="match status" value="1"/>
</dbReference>
<dbReference type="PANTHER" id="PTHR41773">
    <property type="entry name" value="GTP PYROPHOSPHATASE-RELATED"/>
    <property type="match status" value="1"/>
</dbReference>
<evidence type="ECO:0000313" key="2">
    <source>
        <dbReference type="EMBL" id="SHF79351.1"/>
    </source>
</evidence>
<protein>
    <recommendedName>
        <fullName evidence="1">RelA/SpoT domain-containing protein</fullName>
    </recommendedName>
</protein>
<gene>
    <name evidence="2" type="ORF">SAMN05444008_11271</name>
</gene>
<reference evidence="2 3" key="1">
    <citation type="submission" date="2016-11" db="EMBL/GenBank/DDBJ databases">
        <authorList>
            <person name="Jaros S."/>
            <person name="Januszkiewicz K."/>
            <person name="Wedrychowicz H."/>
        </authorList>
    </citation>
    <scope>NUCLEOTIDE SEQUENCE [LARGE SCALE GENOMIC DNA]</scope>
    <source>
        <strain evidence="2 3">DSM 26897</strain>
    </source>
</reference>